<name>A0A7J6JSG6_COLFN</name>
<dbReference type="PROSITE" id="PS50297">
    <property type="entry name" value="ANK_REP_REGION"/>
    <property type="match status" value="2"/>
</dbReference>
<sequence length="445" mass="50155">MSHCDVTGLEAGILRYKIVFPFDVKSGDVGYEIDRQRAMFVCGTADPTAYFGELGEEQPKPMEITFENRKKWTDAKEQVHYSESMTGLPGGYSVERIIVVVSDLVEGRVEAVRGYLESSLDADIFLHGVEAHRVPQLDDYDSDSSSREGNEEPGNKIHVTGNTALHCAACEKSDDMVRLLLQKGAKPNVVNAAGRSPLMEAALWGRLRNVELLLEYGADTETYCIRNGQLLRAVDFAMPLEENIAERPPPDRELAGFAFHQSPDNERSLVMIATFDIPNKWKTVAVLYRGGRFPGVAAMSGWGHGEKLDIQVSGKDWTQEVYDLCERIGFSLRPHDRDQGSRGKYHACHAEKQLVAYFISKHLLRENVEDVIALENLRLDDADDHAKRGQNGRHHRERLPSLEHIEPPVTLREAVIMTSRPACDDCREFVAHVNRYCRLKIRLCH</sequence>
<dbReference type="Pfam" id="PF12796">
    <property type="entry name" value="Ank_2"/>
    <property type="match status" value="1"/>
</dbReference>
<dbReference type="PROSITE" id="PS50088">
    <property type="entry name" value="ANK_REPEAT"/>
    <property type="match status" value="2"/>
</dbReference>
<evidence type="ECO:0000256" key="3">
    <source>
        <dbReference type="PROSITE-ProRule" id="PRU00023"/>
    </source>
</evidence>
<dbReference type="Proteomes" id="UP000011096">
    <property type="component" value="Unassembled WGS sequence"/>
</dbReference>
<evidence type="ECO:0000256" key="2">
    <source>
        <dbReference type="ARBA" id="ARBA00023043"/>
    </source>
</evidence>
<dbReference type="GeneID" id="43612170"/>
<proteinExistence type="predicted"/>
<evidence type="ECO:0000256" key="1">
    <source>
        <dbReference type="ARBA" id="ARBA00022737"/>
    </source>
</evidence>
<dbReference type="SUPFAM" id="SSF48403">
    <property type="entry name" value="Ankyrin repeat"/>
    <property type="match status" value="1"/>
</dbReference>
<feature type="compositionally biased region" description="Basic residues" evidence="4">
    <location>
        <begin position="388"/>
        <end position="397"/>
    </location>
</feature>
<dbReference type="EMBL" id="ANPB02000001">
    <property type="protein sequence ID" value="KAF4492957.1"/>
    <property type="molecule type" value="Genomic_DNA"/>
</dbReference>
<feature type="repeat" description="ANK" evidence="3">
    <location>
        <begin position="193"/>
        <end position="219"/>
    </location>
</feature>
<feature type="compositionally biased region" description="Basic and acidic residues" evidence="4">
    <location>
        <begin position="144"/>
        <end position="155"/>
    </location>
</feature>
<dbReference type="OrthoDB" id="341259at2759"/>
<feature type="region of interest" description="Disordered" evidence="4">
    <location>
        <begin position="384"/>
        <end position="403"/>
    </location>
</feature>
<evidence type="ECO:0000256" key="4">
    <source>
        <dbReference type="SAM" id="MobiDB-lite"/>
    </source>
</evidence>
<protein>
    <submittedName>
        <fullName evidence="6">Protein PhlB</fullName>
    </submittedName>
</protein>
<feature type="repeat" description="ANK" evidence="3">
    <location>
        <begin position="160"/>
        <end position="192"/>
    </location>
</feature>
<dbReference type="InterPro" id="IPR002110">
    <property type="entry name" value="Ankyrin_rpt"/>
</dbReference>
<organism evidence="6 7">
    <name type="scientific">Colletotrichum fructicola (strain Nara gc5)</name>
    <name type="common">Anthracnose fungus</name>
    <name type="synonym">Colletotrichum gloeosporioides (strain Nara gc5)</name>
    <dbReference type="NCBI Taxonomy" id="1213859"/>
    <lineage>
        <taxon>Eukaryota</taxon>
        <taxon>Fungi</taxon>
        <taxon>Dikarya</taxon>
        <taxon>Ascomycota</taxon>
        <taxon>Pezizomycotina</taxon>
        <taxon>Sordariomycetes</taxon>
        <taxon>Hypocreomycetidae</taxon>
        <taxon>Glomerellales</taxon>
        <taxon>Glomerellaceae</taxon>
        <taxon>Colletotrichum</taxon>
        <taxon>Colletotrichum gloeosporioides species complex</taxon>
    </lineage>
</organism>
<feature type="region of interest" description="Disordered" evidence="4">
    <location>
        <begin position="136"/>
        <end position="158"/>
    </location>
</feature>
<feature type="domain" description="Single-strand DNA deaminase toxin A-like C-terminal" evidence="5">
    <location>
        <begin position="297"/>
        <end position="355"/>
    </location>
</feature>
<accession>A0A7J6JSG6</accession>
<dbReference type="InterPro" id="IPR057517">
    <property type="entry name" value="SsdA-like_C"/>
</dbReference>
<reference evidence="6 7" key="1">
    <citation type="submission" date="2012-08" db="EMBL/GenBank/DDBJ databases">
        <authorList>
            <person name="Gan P.H.P."/>
            <person name="Ikeda K."/>
            <person name="Irieda H."/>
            <person name="Narusaka M."/>
            <person name="O'Connell R.J."/>
            <person name="Narusaka Y."/>
            <person name="Takano Y."/>
            <person name="Kubo Y."/>
            <person name="Shirasu K."/>
        </authorList>
    </citation>
    <scope>NUCLEOTIDE SEQUENCE [LARGE SCALE GENOMIC DNA]</scope>
    <source>
        <strain evidence="6 7">Nara gc5</strain>
    </source>
</reference>
<evidence type="ECO:0000259" key="5">
    <source>
        <dbReference type="Pfam" id="PF24120"/>
    </source>
</evidence>
<gene>
    <name evidence="6" type="primary">phlB</name>
    <name evidence="6" type="ORF">CGGC5_v002653</name>
</gene>
<dbReference type="Gene3D" id="1.25.40.20">
    <property type="entry name" value="Ankyrin repeat-containing domain"/>
    <property type="match status" value="1"/>
</dbReference>
<dbReference type="SMART" id="SM00248">
    <property type="entry name" value="ANK"/>
    <property type="match status" value="2"/>
</dbReference>
<keyword evidence="7" id="KW-1185">Reference proteome</keyword>
<keyword evidence="1" id="KW-0677">Repeat</keyword>
<dbReference type="InterPro" id="IPR036770">
    <property type="entry name" value="Ankyrin_rpt-contain_sf"/>
</dbReference>
<dbReference type="RefSeq" id="XP_031875622.2">
    <property type="nucleotide sequence ID" value="XM_032028062.2"/>
</dbReference>
<dbReference type="Pfam" id="PF24120">
    <property type="entry name" value="SsdA_C"/>
    <property type="match status" value="1"/>
</dbReference>
<keyword evidence="2 3" id="KW-0040">ANK repeat</keyword>
<reference evidence="6 7" key="2">
    <citation type="submission" date="2020-04" db="EMBL/GenBank/DDBJ databases">
        <title>Genome sequencing and assembly of multiple isolates from the Colletotrichum gloeosporioides species complex.</title>
        <authorList>
            <person name="Gan P."/>
            <person name="Shirasu K."/>
        </authorList>
    </citation>
    <scope>NUCLEOTIDE SEQUENCE [LARGE SCALE GENOMIC DNA]</scope>
    <source>
        <strain evidence="6 7">Nara gc5</strain>
    </source>
</reference>
<comment type="caution">
    <text evidence="6">The sequence shown here is derived from an EMBL/GenBank/DDBJ whole genome shotgun (WGS) entry which is preliminary data.</text>
</comment>
<dbReference type="InParanoid" id="A0A7J6JSG6"/>
<dbReference type="AlphaFoldDB" id="A0A7J6JSG6"/>
<dbReference type="PANTHER" id="PTHR24171">
    <property type="entry name" value="ANKYRIN REPEAT DOMAIN-CONTAINING PROTEIN 39-RELATED"/>
    <property type="match status" value="1"/>
</dbReference>
<evidence type="ECO:0000313" key="7">
    <source>
        <dbReference type="Proteomes" id="UP000011096"/>
    </source>
</evidence>
<evidence type="ECO:0000313" key="6">
    <source>
        <dbReference type="EMBL" id="KAF4492957.1"/>
    </source>
</evidence>